<gene>
    <name evidence="1" type="ORF">RF11_04153</name>
</gene>
<name>A0A0C2NCJ0_THEKT</name>
<keyword evidence="2" id="KW-1185">Reference proteome</keyword>
<sequence length="142" mass="15964">MMVQEPSINETLRIIIYNMIVSTAKVQDSAPSSVVIAKFRFPIKHLEIGHRQTVVDWKSFARYIFITNVLNHSSQISRPGIVVQVDESLLCKGKYGVGRILTNLDLWIVGGIDDTGAVFMELTVIRNRDALKEIIRRNVAPG</sequence>
<dbReference type="Proteomes" id="UP000031668">
    <property type="component" value="Unassembled WGS sequence"/>
</dbReference>
<accession>A0A0C2NCJ0</accession>
<dbReference type="EMBL" id="JWZT01000570">
    <property type="protein sequence ID" value="KII74010.1"/>
    <property type="molecule type" value="Genomic_DNA"/>
</dbReference>
<proteinExistence type="predicted"/>
<evidence type="ECO:0008006" key="3">
    <source>
        <dbReference type="Google" id="ProtNLM"/>
    </source>
</evidence>
<organism evidence="1 2">
    <name type="scientific">Thelohanellus kitauei</name>
    <name type="common">Myxosporean</name>
    <dbReference type="NCBI Taxonomy" id="669202"/>
    <lineage>
        <taxon>Eukaryota</taxon>
        <taxon>Metazoa</taxon>
        <taxon>Cnidaria</taxon>
        <taxon>Myxozoa</taxon>
        <taxon>Myxosporea</taxon>
        <taxon>Bivalvulida</taxon>
        <taxon>Platysporina</taxon>
        <taxon>Myxobolidae</taxon>
        <taxon>Thelohanellus</taxon>
    </lineage>
</organism>
<comment type="caution">
    <text evidence="1">The sequence shown here is derived from an EMBL/GenBank/DDBJ whole genome shotgun (WGS) entry which is preliminary data.</text>
</comment>
<protein>
    <recommendedName>
        <fullName evidence="3">ISXO2-like transposase domain-containing protein</fullName>
    </recommendedName>
</protein>
<dbReference type="AlphaFoldDB" id="A0A0C2NCJ0"/>
<evidence type="ECO:0000313" key="1">
    <source>
        <dbReference type="EMBL" id="KII74010.1"/>
    </source>
</evidence>
<dbReference type="OrthoDB" id="5862080at2759"/>
<evidence type="ECO:0000313" key="2">
    <source>
        <dbReference type="Proteomes" id="UP000031668"/>
    </source>
</evidence>
<reference evidence="1 2" key="1">
    <citation type="journal article" date="2014" name="Genome Biol. Evol.">
        <title>The genome of the myxosporean Thelohanellus kitauei shows adaptations to nutrient acquisition within its fish host.</title>
        <authorList>
            <person name="Yang Y."/>
            <person name="Xiong J."/>
            <person name="Zhou Z."/>
            <person name="Huo F."/>
            <person name="Miao W."/>
            <person name="Ran C."/>
            <person name="Liu Y."/>
            <person name="Zhang J."/>
            <person name="Feng J."/>
            <person name="Wang M."/>
            <person name="Wang M."/>
            <person name="Wang L."/>
            <person name="Yao B."/>
        </authorList>
    </citation>
    <scope>NUCLEOTIDE SEQUENCE [LARGE SCALE GENOMIC DNA]</scope>
    <source>
        <strain evidence="1">Wuqing</strain>
    </source>
</reference>